<dbReference type="Pfam" id="PF13783">
    <property type="entry name" value="DUF4177"/>
    <property type="match status" value="1"/>
</dbReference>
<protein>
    <recommendedName>
        <fullName evidence="3">DUF4177 domain-containing protein</fullName>
    </recommendedName>
</protein>
<evidence type="ECO:0000313" key="2">
    <source>
        <dbReference type="Proteomes" id="UP001374893"/>
    </source>
</evidence>
<keyword evidence="2" id="KW-1185">Reference proteome</keyword>
<accession>A0ABN6H1D8</accession>
<dbReference type="InterPro" id="IPR025234">
    <property type="entry name" value="YjzH-like"/>
</dbReference>
<name>A0ABN6H1D8_9BACT</name>
<evidence type="ECO:0000313" key="1">
    <source>
        <dbReference type="EMBL" id="BCX47366.1"/>
    </source>
</evidence>
<dbReference type="RefSeq" id="WP_338689523.1">
    <property type="nucleotide sequence ID" value="NZ_AP024702.1"/>
</dbReference>
<proteinExistence type="predicted"/>
<reference evidence="1 2" key="1">
    <citation type="submission" date="2021-06" db="EMBL/GenBank/DDBJ databases">
        <title>Complete genome of Haloferula helveola possessing various polysaccharide degrading enzymes.</title>
        <authorList>
            <person name="Takami H."/>
            <person name="Huang C."/>
            <person name="Hamasaki K."/>
        </authorList>
    </citation>
    <scope>NUCLEOTIDE SEQUENCE [LARGE SCALE GENOMIC DNA]</scope>
    <source>
        <strain evidence="1 2">CN-1</strain>
    </source>
</reference>
<dbReference type="Proteomes" id="UP001374893">
    <property type="component" value="Chromosome"/>
</dbReference>
<dbReference type="EMBL" id="AP024702">
    <property type="protein sequence ID" value="BCX47366.1"/>
    <property type="molecule type" value="Genomic_DNA"/>
</dbReference>
<gene>
    <name evidence="1" type="ORF">HAHE_12740</name>
</gene>
<evidence type="ECO:0008006" key="3">
    <source>
        <dbReference type="Google" id="ProtNLM"/>
    </source>
</evidence>
<sequence>MDAENSRWEHRSLVIETGGWGSRGVIQTSEVDARMNELGRDGFELVSAIPVSDGSVGTKRIALFFKRPAALGD</sequence>
<organism evidence="1 2">
    <name type="scientific">Haloferula helveola</name>
    <dbReference type="NCBI Taxonomy" id="490095"/>
    <lineage>
        <taxon>Bacteria</taxon>
        <taxon>Pseudomonadati</taxon>
        <taxon>Verrucomicrobiota</taxon>
        <taxon>Verrucomicrobiia</taxon>
        <taxon>Verrucomicrobiales</taxon>
        <taxon>Verrucomicrobiaceae</taxon>
        <taxon>Haloferula</taxon>
    </lineage>
</organism>